<dbReference type="RefSeq" id="WP_229426153.1">
    <property type="nucleotide sequence ID" value="NZ_JACHXD010000005.1"/>
</dbReference>
<feature type="transmembrane region" description="Helical" evidence="1">
    <location>
        <begin position="181"/>
        <end position="199"/>
    </location>
</feature>
<dbReference type="Gene3D" id="1.10.390.10">
    <property type="entry name" value="Neutral Protease Domain 2"/>
    <property type="match status" value="1"/>
</dbReference>
<dbReference type="GO" id="GO:0008270">
    <property type="term" value="F:zinc ion binding"/>
    <property type="evidence" value="ECO:0007669"/>
    <property type="project" value="InterPro"/>
</dbReference>
<feature type="transmembrane region" description="Helical" evidence="1">
    <location>
        <begin position="491"/>
        <end position="508"/>
    </location>
</feature>
<dbReference type="EMBL" id="JACHXD010000005">
    <property type="protein sequence ID" value="MBB3119091.1"/>
    <property type="molecule type" value="Genomic_DNA"/>
</dbReference>
<name>A0A7W5FTY7_9BURK</name>
<feature type="transmembrane region" description="Helical" evidence="1">
    <location>
        <begin position="19"/>
        <end position="39"/>
    </location>
</feature>
<comment type="caution">
    <text evidence="3">The sequence shown here is derived from an EMBL/GenBank/DDBJ whole genome shotgun (WGS) entry which is preliminary data.</text>
</comment>
<keyword evidence="1" id="KW-0812">Transmembrane</keyword>
<accession>A0A7W5FTY7</accession>
<evidence type="ECO:0000259" key="2">
    <source>
        <dbReference type="Pfam" id="PF01433"/>
    </source>
</evidence>
<dbReference type="GO" id="GO:0008237">
    <property type="term" value="F:metallopeptidase activity"/>
    <property type="evidence" value="ECO:0007669"/>
    <property type="project" value="InterPro"/>
</dbReference>
<feature type="transmembrane region" description="Helical" evidence="1">
    <location>
        <begin position="399"/>
        <end position="421"/>
    </location>
</feature>
<feature type="transmembrane region" description="Helical" evidence="1">
    <location>
        <begin position="448"/>
        <end position="471"/>
    </location>
</feature>
<evidence type="ECO:0000256" key="1">
    <source>
        <dbReference type="SAM" id="Phobius"/>
    </source>
</evidence>
<dbReference type="Pfam" id="PF12730">
    <property type="entry name" value="ABC2_membrane_4"/>
    <property type="match status" value="1"/>
</dbReference>
<organism evidence="3 4">
    <name type="scientific">Pseudoduganella violacea</name>
    <dbReference type="NCBI Taxonomy" id="1715466"/>
    <lineage>
        <taxon>Bacteria</taxon>
        <taxon>Pseudomonadati</taxon>
        <taxon>Pseudomonadota</taxon>
        <taxon>Betaproteobacteria</taxon>
        <taxon>Burkholderiales</taxon>
        <taxon>Oxalobacteraceae</taxon>
        <taxon>Telluria group</taxon>
        <taxon>Pseudoduganella</taxon>
    </lineage>
</organism>
<feature type="transmembrane region" description="Helical" evidence="1">
    <location>
        <begin position="563"/>
        <end position="583"/>
    </location>
</feature>
<dbReference type="InterPro" id="IPR014782">
    <property type="entry name" value="Peptidase_M1_dom"/>
</dbReference>
<feature type="transmembrane region" description="Helical" evidence="1">
    <location>
        <begin position="59"/>
        <end position="82"/>
    </location>
</feature>
<keyword evidence="4" id="KW-1185">Reference proteome</keyword>
<sequence>MFAIAVFEARQRLKLLSTWVYFALFLALSMLWMAAAGGVFKEAHVSFGGRALIDAPRSILLTASFLGCFGVIVIAAMMGRALQQDFEYEMQHFFFSAPIRKHQYMLGRFFGACAVLAVVFASILLGTWLGTFLPGVEPERLAGAGALAYLRPYAMTLLPNIFIFGSLFFVLAALTRRMLPVYISSVVMLVGYLVAPGLARDLDYKTLAALIDPFGTTAVIHLTEYWPAAEQNSRLVPLEGVYLLNRLLWSSFALVVLLLGYWRFHFVSNVEHGGARSAAAERDGDSAGGGSGLAGAAAVTAAGMASGLPPGAPAGLAAGGALARGAALRLPQAVPDYAPGRLPGLLLRMTWLNLRETVKNVYFAVIVLAGLLTVVAGALDLGAIYGTSTYPVTYKVLELVTGGFALFMLVLTTFYAGELVWRERDQRVAQMFDALPVPSWLPLLAKLCALYGVQILVLAATLLCGIAIQLAKGYFHLQLGLYCQTLFLIELPTYMLLATLAFAVQVLLNHKYAAHLVMILYYAASLTLGGLGLEHPMLLYASAPELLYSDMNGFGHFLARQRWYQLYWSGAALMLLVLARIFWPRGANDERKMRLQLARRALSGPVLAGFSVGLTIFLCAGGVLYYNLHILNDYKSEYRRDAERADYERQYRALADTPQPRITDVKLDIDIEPERRRLLAKGRYVLENKSSVPIRLLYLQQDPQGKLRALRLPQPSQQTLKDERLGFHAYRLSTPLAPGASLALEFEVEYAPRGILGLGQDTPVLGNGTFFDNSHLPHIGYQRHAELRDPRDRKKHGLPLRARALPRDDPKGLADNYLGSDADWVGFEATLSTSPDQIAIAPGQLQQEWSKGGRRYFHYRMDQPILNFYSFQSARYAVRHDWWQDVGIEIYYQPGHEFNLDRMSKGIKDALEYYSKHFSPYQHKVLRIVEFPRYQDFAQSFPNTIPYSEGIGFLARVDDKNPKDIDYPTYVTAHEVAHQWWAHQLVGGNTRGATVLSETLAEYSALMVMKKAVGPARMRRFLAYDLHNYLHGRAMERDRELPLADNEDQPYIHYRKGSLAMYLLQDMLGEEQVNRVLAGLLKQHAFHGAPYPSVNALVQGLRQIAPPAQQYLIDDLFEHIVLHNNRAIAASARKLGDGRYEVSISAQAGKARADDQGAEKEVALRDLIEIGVDDKEGRSLLRERKLVTAKQNEFKVIVNGRPARAGIDPDNKLIDRNPDDNMIAVELRAP</sequence>
<dbReference type="InterPro" id="IPR027268">
    <property type="entry name" value="Peptidase_M4/M1_CTD_sf"/>
</dbReference>
<evidence type="ECO:0000313" key="4">
    <source>
        <dbReference type="Proteomes" id="UP000541535"/>
    </source>
</evidence>
<protein>
    <recommendedName>
        <fullName evidence="2">Peptidase M1 membrane alanine aminopeptidase domain-containing protein</fullName>
    </recommendedName>
</protein>
<feature type="transmembrane region" description="Helical" evidence="1">
    <location>
        <begin position="109"/>
        <end position="133"/>
    </location>
</feature>
<feature type="transmembrane region" description="Helical" evidence="1">
    <location>
        <begin position="520"/>
        <end position="543"/>
    </location>
</feature>
<proteinExistence type="predicted"/>
<evidence type="ECO:0000313" key="3">
    <source>
        <dbReference type="EMBL" id="MBB3119091.1"/>
    </source>
</evidence>
<dbReference type="AlphaFoldDB" id="A0A7W5FTY7"/>
<keyword evidence="1" id="KW-1133">Transmembrane helix</keyword>
<feature type="transmembrane region" description="Helical" evidence="1">
    <location>
        <begin position="361"/>
        <end position="379"/>
    </location>
</feature>
<feature type="domain" description="Peptidase M1 membrane alanine aminopeptidase" evidence="2">
    <location>
        <begin position="908"/>
        <end position="1089"/>
    </location>
</feature>
<feature type="transmembrane region" description="Helical" evidence="1">
    <location>
        <begin position="604"/>
        <end position="626"/>
    </location>
</feature>
<reference evidence="3 4" key="1">
    <citation type="submission" date="2020-08" db="EMBL/GenBank/DDBJ databases">
        <title>Genomic Encyclopedia of Type Strains, Phase III (KMG-III): the genomes of soil and plant-associated and newly described type strains.</title>
        <authorList>
            <person name="Whitman W."/>
        </authorList>
    </citation>
    <scope>NUCLEOTIDE SEQUENCE [LARGE SCALE GENOMIC DNA]</scope>
    <source>
        <strain evidence="3 4">CECT 8897</strain>
    </source>
</reference>
<dbReference type="Proteomes" id="UP000541535">
    <property type="component" value="Unassembled WGS sequence"/>
</dbReference>
<feature type="transmembrane region" description="Helical" evidence="1">
    <location>
        <begin position="243"/>
        <end position="262"/>
    </location>
</feature>
<feature type="transmembrane region" description="Helical" evidence="1">
    <location>
        <begin position="153"/>
        <end position="174"/>
    </location>
</feature>
<dbReference type="Pfam" id="PF01433">
    <property type="entry name" value="Peptidase_M1"/>
    <property type="match status" value="1"/>
</dbReference>
<keyword evidence="1" id="KW-0472">Membrane</keyword>
<dbReference type="SUPFAM" id="SSF55486">
    <property type="entry name" value="Metalloproteases ('zincins'), catalytic domain"/>
    <property type="match status" value="1"/>
</dbReference>
<gene>
    <name evidence="3" type="ORF">FHS03_002142</name>
</gene>